<dbReference type="VEuPathDB" id="FungiDB:PHYBLDRAFT_153318"/>
<accession>A0A167JAW2</accession>
<dbReference type="GeneID" id="28994018"/>
<dbReference type="Gene3D" id="3.30.420.40">
    <property type="match status" value="2"/>
</dbReference>
<dbReference type="SUPFAM" id="SSF53067">
    <property type="entry name" value="Actin-like ATPase domain"/>
    <property type="match status" value="2"/>
</dbReference>
<keyword evidence="2" id="KW-1185">Reference proteome</keyword>
<evidence type="ECO:0008006" key="3">
    <source>
        <dbReference type="Google" id="ProtNLM"/>
    </source>
</evidence>
<sequence>MTGASGYHDIVFVIDFGTTHSGYMWKCVHTNCAQNYGRGEFDCYLKEKEHPSTMFYKKVDYSKACFGINADVASKKTPDSGYYVSRVKLWLDRTIKEDLPPLPPNMTLVQVIAGYLKQIGLEIREQIPKRHPKCNEPSRYKYCLAVPTMWSEQSKDIMRNAAVLAGLIEKYDGPKKLSIIDETVAAALYAERVSPELKLAHGSLYMICDAGGGTVDLAVFEKDDSPGKNGLKEVTMGTGHSCGSSFLDTRFEALLRERTCRHPEYSEMDLLNIMWKFKYELKPYLYVDDDERSGHIKKINDIYIRKHPNPSKAKKFTVAEIFTKVFEPVVNKVLAMIEIQLTQLRGRVLDVMFITGGFGSSPYLLARIKDICGSRVKNIKVVKNGNRAVMEGMILFEKESRIITRRILRRTYGIKLCSPTDELDDNNKTSTQDKFHVYIRKGYPVNDKVWITRNLTWKKDSLPIISLYAYDGDEPVPEYPTTEDIDLVAIFDTQFPIAENKTTTHQLMAMEMRFDIDKIDVKVNIAGREFKYFTAWDVIEKKQTLAYTELISPAGKMRKWWRIDGAVNCLP</sequence>
<organism evidence="1 2">
    <name type="scientific">Phycomyces blakesleeanus (strain ATCC 8743b / DSM 1359 / FGSC 10004 / NBRC 33097 / NRRL 1555)</name>
    <dbReference type="NCBI Taxonomy" id="763407"/>
    <lineage>
        <taxon>Eukaryota</taxon>
        <taxon>Fungi</taxon>
        <taxon>Fungi incertae sedis</taxon>
        <taxon>Mucoromycota</taxon>
        <taxon>Mucoromycotina</taxon>
        <taxon>Mucoromycetes</taxon>
        <taxon>Mucorales</taxon>
        <taxon>Phycomycetaceae</taxon>
        <taxon>Phycomyces</taxon>
    </lineage>
</organism>
<gene>
    <name evidence="1" type="ORF">PHYBLDRAFT_153318</name>
</gene>
<dbReference type="Proteomes" id="UP000077315">
    <property type="component" value="Unassembled WGS sequence"/>
</dbReference>
<reference evidence="2" key="1">
    <citation type="submission" date="2015-06" db="EMBL/GenBank/DDBJ databases">
        <title>Expansion of signal transduction pathways in fungi by whole-genome duplication.</title>
        <authorList>
            <consortium name="DOE Joint Genome Institute"/>
            <person name="Corrochano L.M."/>
            <person name="Kuo A."/>
            <person name="Marcet-Houben M."/>
            <person name="Polaino S."/>
            <person name="Salamov A."/>
            <person name="Villalobos J.M."/>
            <person name="Alvarez M.I."/>
            <person name="Avalos J."/>
            <person name="Benito E.P."/>
            <person name="Benoit I."/>
            <person name="Burger G."/>
            <person name="Camino L.P."/>
            <person name="Canovas D."/>
            <person name="Cerda-Olmedo E."/>
            <person name="Cheng J.-F."/>
            <person name="Dominguez A."/>
            <person name="Elias M."/>
            <person name="Eslava A.P."/>
            <person name="Glaser F."/>
            <person name="Grimwood J."/>
            <person name="Gutierrez G."/>
            <person name="Heitman J."/>
            <person name="Henrissat B."/>
            <person name="Iturriaga E.A."/>
            <person name="Lang B.F."/>
            <person name="Lavin J.L."/>
            <person name="Lee S."/>
            <person name="Li W."/>
            <person name="Lindquist E."/>
            <person name="Lopez-Garcia S."/>
            <person name="Luque E.M."/>
            <person name="Marcos A.T."/>
            <person name="Martin J."/>
            <person name="McCluskey K."/>
            <person name="Medina H.R."/>
            <person name="Miralles-Duran A."/>
            <person name="Miyazaki A."/>
            <person name="Munoz-Torres E."/>
            <person name="Oguiza J.A."/>
            <person name="Ohm R."/>
            <person name="Olmedo M."/>
            <person name="Orejas M."/>
            <person name="Ortiz-Castellanos L."/>
            <person name="Pisabarro A.G."/>
            <person name="Rodriguez-Romero J."/>
            <person name="Ruiz-Herrera J."/>
            <person name="Ruiz-Vazquez R."/>
            <person name="Sanz C."/>
            <person name="Schackwitz W."/>
            <person name="Schmutz J."/>
            <person name="Shahriari M."/>
            <person name="Shelest E."/>
            <person name="Silva-Franco F."/>
            <person name="Soanes D."/>
            <person name="Syed K."/>
            <person name="Tagua V.G."/>
            <person name="Talbot N.J."/>
            <person name="Thon M."/>
            <person name="De vries R.P."/>
            <person name="Wiebenga A."/>
            <person name="Yadav J.S."/>
            <person name="Braun E.L."/>
            <person name="Baker S."/>
            <person name="Garre V."/>
            <person name="Horwitz B."/>
            <person name="Torres-Martinez S."/>
            <person name="Idnurm A."/>
            <person name="Herrera-Estrella A."/>
            <person name="Gabaldon T."/>
            <person name="Grigoriev I.V."/>
        </authorList>
    </citation>
    <scope>NUCLEOTIDE SEQUENCE [LARGE SCALE GENOMIC DNA]</scope>
    <source>
        <strain evidence="2">NRRL 1555(-)</strain>
    </source>
</reference>
<name>A0A167JAW2_PHYB8</name>
<protein>
    <recommendedName>
        <fullName evidence="3">Actin-like ATPase domain-containing protein</fullName>
    </recommendedName>
</protein>
<evidence type="ECO:0000313" key="1">
    <source>
        <dbReference type="EMBL" id="OAD65626.1"/>
    </source>
</evidence>
<dbReference type="InParanoid" id="A0A167JAW2"/>
<dbReference type="RefSeq" id="XP_018283666.1">
    <property type="nucleotide sequence ID" value="XM_018433112.1"/>
</dbReference>
<dbReference type="Gene3D" id="3.90.640.10">
    <property type="entry name" value="Actin, Chain A, domain 4"/>
    <property type="match status" value="1"/>
</dbReference>
<dbReference type="InterPro" id="IPR043129">
    <property type="entry name" value="ATPase_NBD"/>
</dbReference>
<dbReference type="EMBL" id="KV441009">
    <property type="protein sequence ID" value="OAD65626.1"/>
    <property type="molecule type" value="Genomic_DNA"/>
</dbReference>
<dbReference type="STRING" id="763407.A0A167JAW2"/>
<dbReference type="OrthoDB" id="2963168at2759"/>
<evidence type="ECO:0000313" key="2">
    <source>
        <dbReference type="Proteomes" id="UP000077315"/>
    </source>
</evidence>
<dbReference type="AlphaFoldDB" id="A0A167JAW2"/>
<proteinExistence type="predicted"/>
<dbReference type="PANTHER" id="PTHR14187:SF5">
    <property type="entry name" value="HEAT SHOCK 70 KDA PROTEIN 12A"/>
    <property type="match status" value="1"/>
</dbReference>
<dbReference type="PANTHER" id="PTHR14187">
    <property type="entry name" value="ALPHA KINASE/ELONGATION FACTOR 2 KINASE"/>
    <property type="match status" value="1"/>
</dbReference>